<dbReference type="STRING" id="1094619.G5A318"/>
<keyword evidence="4" id="KW-1185">Reference proteome</keyword>
<proteinExistence type="predicted"/>
<protein>
    <recommendedName>
        <fullName evidence="5">RxLR effector protein</fullName>
    </recommendedName>
</protein>
<evidence type="ECO:0000256" key="2">
    <source>
        <dbReference type="SAM" id="SignalP"/>
    </source>
</evidence>
<accession>G5A318</accession>
<sequence length="252" mass="24094">MATRLTLAIAVLALLNGGALAQGPRGPMRMGRMPRDREQFGAGNALGGMGGAMGGLGGGASNGFSGGLAGVGGVGAGGFGQLGGGGVGGAGGFGQPSAGFGDGAAALGQAGTTTTGLMNGARGIGAGARGVAGTTGLGNGGPVTPAPTTPGISGPTSRNGGAAAGAAGVGGFGGWSKGRSVISYSKVAFGVSSYHHYGPTGRLTTRLPHVLEDDEDKKILTGAKLIDLRNLMLFAIHSTSDPMRSSIGSAWT</sequence>
<dbReference type="KEGG" id="psoj:PHYSODRAFT_305353"/>
<organism evidence="3 4">
    <name type="scientific">Phytophthora sojae (strain P6497)</name>
    <name type="common">Soybean stem and root rot agent</name>
    <name type="synonym">Phytophthora megasperma f. sp. glycines</name>
    <dbReference type="NCBI Taxonomy" id="1094619"/>
    <lineage>
        <taxon>Eukaryota</taxon>
        <taxon>Sar</taxon>
        <taxon>Stramenopiles</taxon>
        <taxon>Oomycota</taxon>
        <taxon>Peronosporomycetes</taxon>
        <taxon>Peronosporales</taxon>
        <taxon>Peronosporaceae</taxon>
        <taxon>Phytophthora</taxon>
    </lineage>
</organism>
<dbReference type="AlphaFoldDB" id="G5A318"/>
<keyword evidence="2" id="KW-0732">Signal</keyword>
<gene>
    <name evidence="3" type="ORF">PHYSODRAFT_305353</name>
</gene>
<reference evidence="3 4" key="1">
    <citation type="journal article" date="2006" name="Science">
        <title>Phytophthora genome sequences uncover evolutionary origins and mechanisms of pathogenesis.</title>
        <authorList>
            <person name="Tyler B.M."/>
            <person name="Tripathy S."/>
            <person name="Zhang X."/>
            <person name="Dehal P."/>
            <person name="Jiang R.H."/>
            <person name="Aerts A."/>
            <person name="Arredondo F.D."/>
            <person name="Baxter L."/>
            <person name="Bensasson D."/>
            <person name="Beynon J.L."/>
            <person name="Chapman J."/>
            <person name="Damasceno C.M."/>
            <person name="Dorrance A.E."/>
            <person name="Dou D."/>
            <person name="Dickerman A.W."/>
            <person name="Dubchak I.L."/>
            <person name="Garbelotto M."/>
            <person name="Gijzen M."/>
            <person name="Gordon S.G."/>
            <person name="Govers F."/>
            <person name="Grunwald N.J."/>
            <person name="Huang W."/>
            <person name="Ivors K.L."/>
            <person name="Jones R.W."/>
            <person name="Kamoun S."/>
            <person name="Krampis K."/>
            <person name="Lamour K.H."/>
            <person name="Lee M.K."/>
            <person name="McDonald W.H."/>
            <person name="Medina M."/>
            <person name="Meijer H.J."/>
            <person name="Nordberg E.K."/>
            <person name="Maclean D.J."/>
            <person name="Ospina-Giraldo M.D."/>
            <person name="Morris P.F."/>
            <person name="Phuntumart V."/>
            <person name="Putnam N.H."/>
            <person name="Rash S."/>
            <person name="Rose J.K."/>
            <person name="Sakihama Y."/>
            <person name="Salamov A.A."/>
            <person name="Savidor A."/>
            <person name="Scheuring C.F."/>
            <person name="Smith B.M."/>
            <person name="Sobral B.W."/>
            <person name="Terry A."/>
            <person name="Torto-Alalibo T.A."/>
            <person name="Win J."/>
            <person name="Xu Z."/>
            <person name="Zhang H."/>
            <person name="Grigoriev I.V."/>
            <person name="Rokhsar D.S."/>
            <person name="Boore J.L."/>
        </authorList>
    </citation>
    <scope>NUCLEOTIDE SEQUENCE [LARGE SCALE GENOMIC DNA]</scope>
    <source>
        <strain evidence="3 4">P6497</strain>
    </source>
</reference>
<evidence type="ECO:0000256" key="1">
    <source>
        <dbReference type="SAM" id="MobiDB-lite"/>
    </source>
</evidence>
<dbReference type="GeneID" id="20642546"/>
<dbReference type="InParanoid" id="G5A318"/>
<dbReference type="Proteomes" id="UP000002640">
    <property type="component" value="Unassembled WGS sequence"/>
</dbReference>
<dbReference type="EMBL" id="JH159159">
    <property type="protein sequence ID" value="EGZ10058.1"/>
    <property type="molecule type" value="Genomic_DNA"/>
</dbReference>
<feature type="signal peptide" evidence="2">
    <location>
        <begin position="1"/>
        <end position="21"/>
    </location>
</feature>
<feature type="region of interest" description="Disordered" evidence="1">
    <location>
        <begin position="135"/>
        <end position="160"/>
    </location>
</feature>
<evidence type="ECO:0000313" key="4">
    <source>
        <dbReference type="Proteomes" id="UP000002640"/>
    </source>
</evidence>
<name>G5A318_PHYSP</name>
<evidence type="ECO:0008006" key="5">
    <source>
        <dbReference type="Google" id="ProtNLM"/>
    </source>
</evidence>
<evidence type="ECO:0000313" key="3">
    <source>
        <dbReference type="EMBL" id="EGZ10058.1"/>
    </source>
</evidence>
<feature type="chain" id="PRO_5003472861" description="RxLR effector protein" evidence="2">
    <location>
        <begin position="22"/>
        <end position="252"/>
    </location>
</feature>
<dbReference type="RefSeq" id="XP_009534919.1">
    <property type="nucleotide sequence ID" value="XM_009536624.1"/>
</dbReference>